<dbReference type="KEGG" id="broo:brsh051_04160"/>
<organism evidence="2 3">
    <name type="scientific">Brooklawnia propionicigenes</name>
    <dbReference type="NCBI Taxonomy" id="3041175"/>
    <lineage>
        <taxon>Bacteria</taxon>
        <taxon>Bacillati</taxon>
        <taxon>Actinomycetota</taxon>
        <taxon>Actinomycetes</taxon>
        <taxon>Propionibacteriales</taxon>
        <taxon>Propionibacteriaceae</taxon>
        <taxon>Brooklawnia</taxon>
    </lineage>
</organism>
<protein>
    <recommendedName>
        <fullName evidence="1">N-acetyltransferase domain-containing protein</fullName>
    </recommendedName>
</protein>
<dbReference type="EMBL" id="AP028056">
    <property type="protein sequence ID" value="BEH01135.1"/>
    <property type="molecule type" value="Genomic_DNA"/>
</dbReference>
<keyword evidence="3" id="KW-1185">Reference proteome</keyword>
<proteinExistence type="predicted"/>
<evidence type="ECO:0000259" key="1">
    <source>
        <dbReference type="PROSITE" id="PS51186"/>
    </source>
</evidence>
<dbReference type="Gene3D" id="3.40.630.30">
    <property type="match status" value="1"/>
</dbReference>
<dbReference type="Pfam" id="PF00583">
    <property type="entry name" value="Acetyltransf_1"/>
    <property type="match status" value="1"/>
</dbReference>
<evidence type="ECO:0000313" key="2">
    <source>
        <dbReference type="EMBL" id="BEH01135.1"/>
    </source>
</evidence>
<dbReference type="SUPFAM" id="SSF55729">
    <property type="entry name" value="Acyl-CoA N-acyltransferases (Nat)"/>
    <property type="match status" value="1"/>
</dbReference>
<dbReference type="CDD" id="cd04301">
    <property type="entry name" value="NAT_SF"/>
    <property type="match status" value="1"/>
</dbReference>
<gene>
    <name evidence="2" type="ORF">brsh051_04160</name>
</gene>
<dbReference type="PROSITE" id="PS51186">
    <property type="entry name" value="GNAT"/>
    <property type="match status" value="1"/>
</dbReference>
<dbReference type="InterPro" id="IPR000182">
    <property type="entry name" value="GNAT_dom"/>
</dbReference>
<sequence length="178" mass="19265">MTHELHPDSVRLAMPAEALGIVEVQRAWLAGQPRLAAVLDELDAETMAQAWVSAILRPPLATYRVLVALDQSNAIVGFAAVGPSDDPDAEPTDAVVAQFCIHPDALGQGHEDRLMHAIADTLRADGFARATWWANADDDSTRELLDASGWAPDGAHQEIGDEDDHVRIKQVRLHTALV</sequence>
<name>A0AAN0K5X8_9ACTN</name>
<reference evidence="2" key="1">
    <citation type="journal article" date="2024" name="Int. J. Syst. Evol. Microbiol.">
        <title>Brooklawnia propionicigenes sp. nov., a facultatively anaerobic, propionate-producing bacterium isolated from a methanogenic reactor treating waste from cattle farms.</title>
        <authorList>
            <person name="Akita Y."/>
            <person name="Ueki A."/>
            <person name="Tonouchi A."/>
            <person name="Sugawara Y."/>
            <person name="Honma S."/>
            <person name="Kaku N."/>
            <person name="Ueki K."/>
        </authorList>
    </citation>
    <scope>NUCLEOTIDE SEQUENCE</scope>
    <source>
        <strain evidence="2">SH051</strain>
    </source>
</reference>
<accession>A0AAN0K5X8</accession>
<dbReference type="GO" id="GO:0016747">
    <property type="term" value="F:acyltransferase activity, transferring groups other than amino-acyl groups"/>
    <property type="evidence" value="ECO:0007669"/>
    <property type="project" value="InterPro"/>
</dbReference>
<feature type="domain" description="N-acetyltransferase" evidence="1">
    <location>
        <begin position="22"/>
        <end position="178"/>
    </location>
</feature>
<dbReference type="InterPro" id="IPR016181">
    <property type="entry name" value="Acyl_CoA_acyltransferase"/>
</dbReference>
<evidence type="ECO:0000313" key="3">
    <source>
        <dbReference type="Proteomes" id="UP001431656"/>
    </source>
</evidence>
<dbReference type="RefSeq" id="WP_286267110.1">
    <property type="nucleotide sequence ID" value="NZ_AP028056.1"/>
</dbReference>
<dbReference type="AlphaFoldDB" id="A0AAN0K5X8"/>
<dbReference type="Proteomes" id="UP001431656">
    <property type="component" value="Chromosome"/>
</dbReference>